<comment type="caution">
    <text evidence="1">The sequence shown here is derived from an EMBL/GenBank/DDBJ whole genome shotgun (WGS) entry which is preliminary data.</text>
</comment>
<proteinExistence type="predicted"/>
<name>A0A3R9QHW3_9BACT</name>
<dbReference type="Proteomes" id="UP000269669">
    <property type="component" value="Unassembled WGS sequence"/>
</dbReference>
<dbReference type="AlphaFoldDB" id="A0A3R9QHW3"/>
<sequence length="286" mass="31789">MGLIGLAPALTGCLSRTRTVPKTRVADVIMSTSLDAMSQQINARYEAIQTFNASVTVAATTGGGLEGHEKEYTSLAGYIFMRRPSNLRVLLRVPVLGSTAMDMVSDGTNFKLVIPPRNRAMVGTNEVTQPSKNGLENLRPSVFFDSMFVRGQGPDQILSMTTDTRVIESGKKKKDLIEEPAYALQVLAQPEGNIVRTLRVIHINSTDLLPFQQDIYNKDGVIVTRALYSNYQMFDNIPFPTTIVIQRPRDHYSLTVTIVKLTLNQKLEDDQFELKIPEGIPIQVMK</sequence>
<evidence type="ECO:0000313" key="1">
    <source>
        <dbReference type="EMBL" id="RSL16956.1"/>
    </source>
</evidence>
<dbReference type="Gene3D" id="2.50.20.10">
    <property type="entry name" value="Lipoprotein localisation LolA/LolB/LppX"/>
    <property type="match status" value="1"/>
</dbReference>
<keyword evidence="2" id="KW-1185">Reference proteome</keyword>
<reference evidence="1 2" key="1">
    <citation type="submission" date="2018-12" db="EMBL/GenBank/DDBJ databases">
        <title>Sequencing of bacterial isolates from soil warming experiment in Harvard Forest, Massachusetts, USA.</title>
        <authorList>
            <person name="Deangelis K."/>
        </authorList>
    </citation>
    <scope>NUCLEOTIDE SEQUENCE [LARGE SCALE GENOMIC DNA]</scope>
    <source>
        <strain evidence="1 2">EB153</strain>
    </source>
</reference>
<dbReference type="EMBL" id="RSDW01000001">
    <property type="protein sequence ID" value="RSL16956.1"/>
    <property type="molecule type" value="Genomic_DNA"/>
</dbReference>
<accession>A0A3R9QHW3</accession>
<organism evidence="1 2">
    <name type="scientific">Edaphobacter aggregans</name>
    <dbReference type="NCBI Taxonomy" id="570835"/>
    <lineage>
        <taxon>Bacteria</taxon>
        <taxon>Pseudomonadati</taxon>
        <taxon>Acidobacteriota</taxon>
        <taxon>Terriglobia</taxon>
        <taxon>Terriglobales</taxon>
        <taxon>Acidobacteriaceae</taxon>
        <taxon>Edaphobacter</taxon>
    </lineage>
</organism>
<evidence type="ECO:0000313" key="2">
    <source>
        <dbReference type="Proteomes" id="UP000269669"/>
    </source>
</evidence>
<gene>
    <name evidence="1" type="ORF">EDE15_2483</name>
</gene>
<protein>
    <submittedName>
        <fullName evidence="1">Outer membrane lipoprotein-sorting protein</fullName>
    </submittedName>
</protein>
<keyword evidence="1" id="KW-0449">Lipoprotein</keyword>